<comment type="caution">
    <text evidence="1">The sequence shown here is derived from an EMBL/GenBank/DDBJ whole genome shotgun (WGS) entry which is preliminary data.</text>
</comment>
<gene>
    <name evidence="1" type="ORF">GCM10011489_25630</name>
</gene>
<organism evidence="1 2">
    <name type="scientific">Gordonia jinhuaensis</name>
    <dbReference type="NCBI Taxonomy" id="1517702"/>
    <lineage>
        <taxon>Bacteria</taxon>
        <taxon>Bacillati</taxon>
        <taxon>Actinomycetota</taxon>
        <taxon>Actinomycetes</taxon>
        <taxon>Mycobacteriales</taxon>
        <taxon>Gordoniaceae</taxon>
        <taxon>Gordonia</taxon>
    </lineage>
</organism>
<dbReference type="EMBL" id="BMGC01000018">
    <property type="protein sequence ID" value="GGB36599.1"/>
    <property type="molecule type" value="Genomic_DNA"/>
</dbReference>
<name>A0A916T9A8_9ACTN</name>
<evidence type="ECO:0000313" key="2">
    <source>
        <dbReference type="Proteomes" id="UP000621454"/>
    </source>
</evidence>
<dbReference type="Proteomes" id="UP000621454">
    <property type="component" value="Unassembled WGS sequence"/>
</dbReference>
<proteinExistence type="predicted"/>
<evidence type="ECO:0000313" key="1">
    <source>
        <dbReference type="EMBL" id="GGB36599.1"/>
    </source>
</evidence>
<reference evidence="1" key="2">
    <citation type="submission" date="2020-09" db="EMBL/GenBank/DDBJ databases">
        <authorList>
            <person name="Sun Q."/>
            <person name="Zhou Y."/>
        </authorList>
    </citation>
    <scope>NUCLEOTIDE SEQUENCE</scope>
    <source>
        <strain evidence="1">CGMCC 1.12827</strain>
    </source>
</reference>
<sequence length="166" mass="17406">MSQKSTPKSTPRSSGRRVLLLCTLGLAVVAVGLSYCVHLGASREADEEPRTAAEFKVVSPDGTTEEPTTPAAVAAGEQIGSNVSRGKVLFGAVVDIDAQHLTLRLTDGRQLVVDVNGETRYESMKAGGLSGVRPGDMVVVHAMARRDEMTADLVIDSRISAGMPTG</sequence>
<dbReference type="AlphaFoldDB" id="A0A916T9A8"/>
<accession>A0A916T9A8</accession>
<reference evidence="1" key="1">
    <citation type="journal article" date="2014" name="Int. J. Syst. Evol. Microbiol.">
        <title>Complete genome sequence of Corynebacterium casei LMG S-19264T (=DSM 44701T), isolated from a smear-ripened cheese.</title>
        <authorList>
            <consortium name="US DOE Joint Genome Institute (JGI-PGF)"/>
            <person name="Walter F."/>
            <person name="Albersmeier A."/>
            <person name="Kalinowski J."/>
            <person name="Ruckert C."/>
        </authorList>
    </citation>
    <scope>NUCLEOTIDE SEQUENCE</scope>
    <source>
        <strain evidence="1">CGMCC 1.12827</strain>
    </source>
</reference>
<protein>
    <recommendedName>
        <fullName evidence="3">DUF5666 domain-containing protein</fullName>
    </recommendedName>
</protein>
<keyword evidence="2" id="KW-1185">Reference proteome</keyword>
<dbReference type="RefSeq" id="WP_188586982.1">
    <property type="nucleotide sequence ID" value="NZ_BMGC01000018.1"/>
</dbReference>
<evidence type="ECO:0008006" key="3">
    <source>
        <dbReference type="Google" id="ProtNLM"/>
    </source>
</evidence>